<gene>
    <name evidence="2" type="ORF">H1B29_04480</name>
</gene>
<feature type="chain" id="PRO_5031361844" description="Lipoprotein" evidence="1">
    <location>
        <begin position="33"/>
        <end position="113"/>
    </location>
</feature>
<evidence type="ECO:0000256" key="1">
    <source>
        <dbReference type="SAM" id="SignalP"/>
    </source>
</evidence>
<reference evidence="2 3" key="1">
    <citation type="submission" date="2020-07" db="EMBL/GenBank/DDBJ databases">
        <title>Molecular and genomic characterization of Streptococcus porcinus isolated from diseased swine in Brazil.</title>
        <authorList>
            <person name="Moreno L.Z."/>
            <person name="Matajira C.E.C."/>
            <person name="Poor A.P."/>
            <person name="Dutra M.C."/>
            <person name="Moreno A.M."/>
        </authorList>
    </citation>
    <scope>NUCLEOTIDE SEQUENCE [LARGE SCALE GENOMIC DNA]</scope>
    <source>
        <strain evidence="2 3">SP0816-2</strain>
    </source>
</reference>
<protein>
    <recommendedName>
        <fullName evidence="4">Lipoprotein</fullName>
    </recommendedName>
</protein>
<dbReference type="AlphaFoldDB" id="A0A7W0AR43"/>
<name>A0A7W0AR43_STRPO</name>
<dbReference type="Proteomes" id="UP000524462">
    <property type="component" value="Unassembled WGS sequence"/>
</dbReference>
<keyword evidence="1" id="KW-0732">Signal</keyword>
<evidence type="ECO:0008006" key="4">
    <source>
        <dbReference type="Google" id="ProtNLM"/>
    </source>
</evidence>
<comment type="caution">
    <text evidence="2">The sequence shown here is derived from an EMBL/GenBank/DDBJ whole genome shotgun (WGS) entry which is preliminary data.</text>
</comment>
<dbReference type="RefSeq" id="WP_181459949.1">
    <property type="nucleotide sequence ID" value="NZ_JACEGE010000012.1"/>
</dbReference>
<dbReference type="EMBL" id="JACEGE010000012">
    <property type="protein sequence ID" value="MBA2795738.1"/>
    <property type="molecule type" value="Genomic_DNA"/>
</dbReference>
<sequence length="113" mass="12679">MKLICKKFAMSTIAALALAAACLTASTQIVNADQVGNVNTEVRSDVKDNRQVLVDFLTQKGIDEEDAELYLDLSEEQDFSKLLEKLKSKADDEIKSEVEEFLNQFAPQQVYFN</sequence>
<accession>A0A7W0AR43</accession>
<evidence type="ECO:0000313" key="2">
    <source>
        <dbReference type="EMBL" id="MBA2795738.1"/>
    </source>
</evidence>
<proteinExistence type="predicted"/>
<organism evidence="2 3">
    <name type="scientific">Streptococcus porcinus</name>
    <dbReference type="NCBI Taxonomy" id="1340"/>
    <lineage>
        <taxon>Bacteria</taxon>
        <taxon>Bacillati</taxon>
        <taxon>Bacillota</taxon>
        <taxon>Bacilli</taxon>
        <taxon>Lactobacillales</taxon>
        <taxon>Streptococcaceae</taxon>
        <taxon>Streptococcus</taxon>
    </lineage>
</organism>
<dbReference type="PROSITE" id="PS51257">
    <property type="entry name" value="PROKAR_LIPOPROTEIN"/>
    <property type="match status" value="1"/>
</dbReference>
<feature type="signal peptide" evidence="1">
    <location>
        <begin position="1"/>
        <end position="32"/>
    </location>
</feature>
<evidence type="ECO:0000313" key="3">
    <source>
        <dbReference type="Proteomes" id="UP000524462"/>
    </source>
</evidence>